<reference evidence="1 2" key="1">
    <citation type="submission" date="2023-03" db="EMBL/GenBank/DDBJ databases">
        <title>Genome insight into feeding habits of ladybird beetles.</title>
        <authorList>
            <person name="Li H.-S."/>
            <person name="Huang Y.-H."/>
            <person name="Pang H."/>
        </authorList>
    </citation>
    <scope>NUCLEOTIDE SEQUENCE [LARGE SCALE GENOMIC DNA]</scope>
    <source>
        <strain evidence="1">SYSU_2023b</strain>
        <tissue evidence="1">Whole body</tissue>
    </source>
</reference>
<dbReference type="Proteomes" id="UP001431783">
    <property type="component" value="Unassembled WGS sequence"/>
</dbReference>
<protein>
    <submittedName>
        <fullName evidence="1">Uncharacterized protein</fullName>
    </submittedName>
</protein>
<accession>A0AAW1TL02</accession>
<name>A0AAW1TL02_9CUCU</name>
<keyword evidence="2" id="KW-1185">Reference proteome</keyword>
<sequence>MRSRRAPRGSNDSLSLLPLVSLNVIDKNTSQYSSGSMVLNLFSDEDRTFVKIVILIIIGTFALKSNNGVVEWKYHVQAPLVGVQIPCRSHESCRTINRSCCSSVYVNDDVQCTKGTRKKTYAQHRRRT</sequence>
<dbReference type="EMBL" id="JARQZJ010000008">
    <property type="protein sequence ID" value="KAK9872067.1"/>
    <property type="molecule type" value="Genomic_DNA"/>
</dbReference>
<gene>
    <name evidence="1" type="ORF">WA026_015316</name>
</gene>
<evidence type="ECO:0000313" key="2">
    <source>
        <dbReference type="Proteomes" id="UP001431783"/>
    </source>
</evidence>
<proteinExistence type="predicted"/>
<comment type="caution">
    <text evidence="1">The sequence shown here is derived from an EMBL/GenBank/DDBJ whole genome shotgun (WGS) entry which is preliminary data.</text>
</comment>
<organism evidence="1 2">
    <name type="scientific">Henosepilachna vigintioctopunctata</name>
    <dbReference type="NCBI Taxonomy" id="420089"/>
    <lineage>
        <taxon>Eukaryota</taxon>
        <taxon>Metazoa</taxon>
        <taxon>Ecdysozoa</taxon>
        <taxon>Arthropoda</taxon>
        <taxon>Hexapoda</taxon>
        <taxon>Insecta</taxon>
        <taxon>Pterygota</taxon>
        <taxon>Neoptera</taxon>
        <taxon>Endopterygota</taxon>
        <taxon>Coleoptera</taxon>
        <taxon>Polyphaga</taxon>
        <taxon>Cucujiformia</taxon>
        <taxon>Coccinelloidea</taxon>
        <taxon>Coccinellidae</taxon>
        <taxon>Epilachninae</taxon>
        <taxon>Epilachnini</taxon>
        <taxon>Henosepilachna</taxon>
    </lineage>
</organism>
<dbReference type="AlphaFoldDB" id="A0AAW1TL02"/>
<evidence type="ECO:0000313" key="1">
    <source>
        <dbReference type="EMBL" id="KAK9872067.1"/>
    </source>
</evidence>